<comment type="subcellular location">
    <subcellularLocation>
        <location evidence="1">Membrane</location>
        <topology evidence="1">Multi-pass membrane protein</topology>
    </subcellularLocation>
</comment>
<accession>A0ABS2L5E1</accession>
<evidence type="ECO:0000256" key="2">
    <source>
        <dbReference type="ARBA" id="ARBA00022692"/>
    </source>
</evidence>
<feature type="transmembrane region" description="Helical" evidence="5">
    <location>
        <begin position="12"/>
        <end position="31"/>
    </location>
</feature>
<feature type="transmembrane region" description="Helical" evidence="5">
    <location>
        <begin position="283"/>
        <end position="303"/>
    </location>
</feature>
<dbReference type="RefSeq" id="WP_205108960.1">
    <property type="nucleotide sequence ID" value="NZ_BAAAHT010000013.1"/>
</dbReference>
<dbReference type="EMBL" id="JAFBBU010000001">
    <property type="protein sequence ID" value="MBM7472315.1"/>
    <property type="molecule type" value="Genomic_DNA"/>
</dbReference>
<proteinExistence type="predicted"/>
<name>A0ABS2L5E1_9MICO</name>
<feature type="transmembrane region" description="Helical" evidence="5">
    <location>
        <begin position="257"/>
        <end position="277"/>
    </location>
</feature>
<keyword evidence="4 5" id="KW-0472">Membrane</keyword>
<feature type="transmembrane region" description="Helical" evidence="5">
    <location>
        <begin position="164"/>
        <end position="186"/>
    </location>
</feature>
<evidence type="ECO:0000313" key="6">
    <source>
        <dbReference type="EMBL" id="MBM7472315.1"/>
    </source>
</evidence>
<keyword evidence="3 5" id="KW-1133">Transmembrane helix</keyword>
<evidence type="ECO:0000313" key="7">
    <source>
        <dbReference type="Proteomes" id="UP000776164"/>
    </source>
</evidence>
<feature type="transmembrane region" description="Helical" evidence="5">
    <location>
        <begin position="225"/>
        <end position="245"/>
    </location>
</feature>
<keyword evidence="7" id="KW-1185">Reference proteome</keyword>
<feature type="transmembrane region" description="Helical" evidence="5">
    <location>
        <begin position="83"/>
        <end position="102"/>
    </location>
</feature>
<feature type="transmembrane region" description="Helical" evidence="5">
    <location>
        <begin position="43"/>
        <end position="62"/>
    </location>
</feature>
<dbReference type="InterPro" id="IPR004695">
    <property type="entry name" value="SLAC1/Mae1/Ssu1/TehA"/>
</dbReference>
<feature type="transmembrane region" description="Helical" evidence="5">
    <location>
        <begin position="198"/>
        <end position="219"/>
    </location>
</feature>
<evidence type="ECO:0000256" key="3">
    <source>
        <dbReference type="ARBA" id="ARBA00022989"/>
    </source>
</evidence>
<evidence type="ECO:0000256" key="4">
    <source>
        <dbReference type="ARBA" id="ARBA00023136"/>
    </source>
</evidence>
<sequence>MSDGTPAARIPLNTLAIAFGLVGLADVWTATSAALELPAGIGNAFWMIAALSWVWLLVAHTLRGGRTAGTLASQLRHPLQGPIAALAPIVGMLLAADLYHFSPLIGQILVVFFMAATAAFAGWLISTWLGGGLELESLHGGYFLPTVAGGFIGATAAAEVGFTSIAIGAFAVGLFFWIVMFTLITARLMFRPAIPAPLAPTLVIFVAPPAVAGTAWFLIAPTPGPVDYALAATTALMILVQLALIPRYRRLSFTLGFWSFTFPFAAVGGYAIIWLNILRPAGWQIIVVAVVTGITALVVAIAIKSLELLRRRDSGNPILTATRPDTTALLVDSITTDPMKVG</sequence>
<dbReference type="Pfam" id="PF03595">
    <property type="entry name" value="SLAC1"/>
    <property type="match status" value="1"/>
</dbReference>
<evidence type="ECO:0000256" key="5">
    <source>
        <dbReference type="SAM" id="Phobius"/>
    </source>
</evidence>
<dbReference type="InterPro" id="IPR038665">
    <property type="entry name" value="Voltage-dep_anion_channel_sf"/>
</dbReference>
<feature type="transmembrane region" description="Helical" evidence="5">
    <location>
        <begin position="141"/>
        <end position="158"/>
    </location>
</feature>
<gene>
    <name evidence="6" type="ORF">JOE66_001949</name>
</gene>
<feature type="transmembrane region" description="Helical" evidence="5">
    <location>
        <begin position="108"/>
        <end position="129"/>
    </location>
</feature>
<reference evidence="6 7" key="1">
    <citation type="submission" date="2021-01" db="EMBL/GenBank/DDBJ databases">
        <title>Sequencing the genomes of 1000 actinobacteria strains.</title>
        <authorList>
            <person name="Klenk H.-P."/>
        </authorList>
    </citation>
    <scope>NUCLEOTIDE SEQUENCE [LARGE SCALE GENOMIC DNA]</scope>
    <source>
        <strain evidence="6 7">DSM 13057</strain>
    </source>
</reference>
<dbReference type="PANTHER" id="PTHR37955:SF1">
    <property type="entry name" value="DEP DOMAIN-CONTAINING PROTEIN"/>
    <property type="match status" value="1"/>
</dbReference>
<dbReference type="PANTHER" id="PTHR37955">
    <property type="entry name" value="TELLURITE RESISTANCE PROTEIN TEHA"/>
    <property type="match status" value="1"/>
</dbReference>
<dbReference type="InterPro" id="IPR052951">
    <property type="entry name" value="Tellurite_res_ion_channel"/>
</dbReference>
<protein>
    <submittedName>
        <fullName evidence="6">Tellurite resistance protein</fullName>
    </submittedName>
</protein>
<dbReference type="Proteomes" id="UP000776164">
    <property type="component" value="Unassembled WGS sequence"/>
</dbReference>
<dbReference type="Gene3D" id="1.50.10.150">
    <property type="entry name" value="Voltage-dependent anion channel"/>
    <property type="match status" value="1"/>
</dbReference>
<keyword evidence="2 5" id="KW-0812">Transmembrane</keyword>
<organism evidence="6 7">
    <name type="scientific">Subtercola frigoramans</name>
    <dbReference type="NCBI Taxonomy" id="120298"/>
    <lineage>
        <taxon>Bacteria</taxon>
        <taxon>Bacillati</taxon>
        <taxon>Actinomycetota</taxon>
        <taxon>Actinomycetes</taxon>
        <taxon>Micrococcales</taxon>
        <taxon>Microbacteriaceae</taxon>
        <taxon>Subtercola</taxon>
    </lineage>
</organism>
<evidence type="ECO:0000256" key="1">
    <source>
        <dbReference type="ARBA" id="ARBA00004141"/>
    </source>
</evidence>
<comment type="caution">
    <text evidence="6">The sequence shown here is derived from an EMBL/GenBank/DDBJ whole genome shotgun (WGS) entry which is preliminary data.</text>
</comment>